<evidence type="ECO:0000313" key="2">
    <source>
        <dbReference type="EMBL" id="ABI62598.1"/>
    </source>
</evidence>
<keyword evidence="3" id="KW-1185">Reference proteome</keyword>
<feature type="region of interest" description="Disordered" evidence="1">
    <location>
        <begin position="23"/>
        <end position="59"/>
    </location>
</feature>
<name>Q0BRF4_GRABC</name>
<reference evidence="2 3" key="1">
    <citation type="journal article" date="2007" name="J. Bacteriol.">
        <title>Genome sequence analysis of the emerging human pathogenic acetic acid bacterium Granulibacter bethesdensis.</title>
        <authorList>
            <person name="Greenberg D.E."/>
            <person name="Porcella S.F."/>
            <person name="Zelazny A.M."/>
            <person name="Virtaneva K."/>
            <person name="Sturdevant D.E."/>
            <person name="Kupko J.J.III."/>
            <person name="Barbian K.D."/>
            <person name="Babar A."/>
            <person name="Dorward D.W."/>
            <person name="Holland S.M."/>
        </authorList>
    </citation>
    <scope>NUCLEOTIDE SEQUENCE [LARGE SCALE GENOMIC DNA]</scope>
    <source>
        <strain evidence="3">ATCC BAA-1260 / CGDNIH1</strain>
    </source>
</reference>
<dbReference type="AlphaFoldDB" id="Q0BRF4"/>
<evidence type="ECO:0000256" key="1">
    <source>
        <dbReference type="SAM" id="MobiDB-lite"/>
    </source>
</evidence>
<evidence type="ECO:0000313" key="3">
    <source>
        <dbReference type="Proteomes" id="UP000001963"/>
    </source>
</evidence>
<accession>Q0BRF4</accession>
<protein>
    <submittedName>
        <fullName evidence="2">Uncharacterized protein</fullName>
    </submittedName>
</protein>
<dbReference type="EMBL" id="CP000394">
    <property type="protein sequence ID" value="ABI62598.1"/>
    <property type="molecule type" value="Genomic_DNA"/>
</dbReference>
<organism evidence="2 3">
    <name type="scientific">Granulibacter bethesdensis (strain ATCC BAA-1260 / CGDNIH1)</name>
    <dbReference type="NCBI Taxonomy" id="391165"/>
    <lineage>
        <taxon>Bacteria</taxon>
        <taxon>Pseudomonadati</taxon>
        <taxon>Pseudomonadota</taxon>
        <taxon>Alphaproteobacteria</taxon>
        <taxon>Acetobacterales</taxon>
        <taxon>Acetobacteraceae</taxon>
        <taxon>Granulibacter</taxon>
    </lineage>
</organism>
<dbReference type="STRING" id="391165.GbCGDNIH1_1700"/>
<sequence length="76" mass="8460">MRRVYLRARGGTLNKLIRQISRQGLSPRTRRNRNYRGTGCRSNGSISAHAEEPGVTPSGGLVERVYLRARGGTSYL</sequence>
<dbReference type="HOGENOM" id="CLU_198934_0_0_5"/>
<dbReference type="KEGG" id="gbe:GbCGDNIH1_1700"/>
<dbReference type="Proteomes" id="UP000001963">
    <property type="component" value="Chromosome"/>
</dbReference>
<gene>
    <name evidence="2" type="ordered locus">GbCGDNIH1_1700</name>
</gene>
<proteinExistence type="predicted"/>